<dbReference type="Pfam" id="PF14111">
    <property type="entry name" value="DUF4283"/>
    <property type="match status" value="1"/>
</dbReference>
<evidence type="ECO:0000313" key="3">
    <source>
        <dbReference type="Proteomes" id="UP001141552"/>
    </source>
</evidence>
<feature type="domain" description="DUF4283" evidence="1">
    <location>
        <begin position="2"/>
        <end position="69"/>
    </location>
</feature>
<dbReference type="OrthoDB" id="1751344at2759"/>
<proteinExistence type="predicted"/>
<dbReference type="PANTHER" id="PTHR31286:SF180">
    <property type="entry name" value="OS10G0362600 PROTEIN"/>
    <property type="match status" value="1"/>
</dbReference>
<dbReference type="AlphaFoldDB" id="A0A9Q0J313"/>
<name>A0A9Q0J313_9ROSI</name>
<gene>
    <name evidence="2" type="ORF">Tsubulata_001221</name>
</gene>
<protein>
    <recommendedName>
        <fullName evidence="1">DUF4283 domain-containing protein</fullName>
    </recommendedName>
</protein>
<dbReference type="Proteomes" id="UP001141552">
    <property type="component" value="Unassembled WGS sequence"/>
</dbReference>
<sequence>MGNAPRMGLIHAMFNKLWGRDGNIAVVPYKSDLFLIQFPTESSLSRVLYGGPWHVGGIPLHLCLWDSKIQKVDFSNSLIPVWVQLRNVPLELQTSEGLSILGSALGKPLHMDQDCKRLLRPDRINLCVEVNFSKPLLHQLNVEFDDESCAIPDFYSWKP</sequence>
<reference evidence="2" key="2">
    <citation type="journal article" date="2023" name="Plants (Basel)">
        <title>Annotation of the Turnera subulata (Passifloraceae) Draft Genome Reveals the S-Locus Evolved after the Divergence of Turneroideae from Passifloroideae in a Stepwise Manner.</title>
        <authorList>
            <person name="Henning P.M."/>
            <person name="Roalson E.H."/>
            <person name="Mir W."/>
            <person name="McCubbin A.G."/>
            <person name="Shore J.S."/>
        </authorList>
    </citation>
    <scope>NUCLEOTIDE SEQUENCE</scope>
    <source>
        <strain evidence="2">F60SS</strain>
    </source>
</reference>
<dbReference type="InterPro" id="IPR040256">
    <property type="entry name" value="At4g02000-like"/>
</dbReference>
<organism evidence="2 3">
    <name type="scientific">Turnera subulata</name>
    <dbReference type="NCBI Taxonomy" id="218843"/>
    <lineage>
        <taxon>Eukaryota</taxon>
        <taxon>Viridiplantae</taxon>
        <taxon>Streptophyta</taxon>
        <taxon>Embryophyta</taxon>
        <taxon>Tracheophyta</taxon>
        <taxon>Spermatophyta</taxon>
        <taxon>Magnoliopsida</taxon>
        <taxon>eudicotyledons</taxon>
        <taxon>Gunneridae</taxon>
        <taxon>Pentapetalae</taxon>
        <taxon>rosids</taxon>
        <taxon>fabids</taxon>
        <taxon>Malpighiales</taxon>
        <taxon>Passifloraceae</taxon>
        <taxon>Turnera</taxon>
    </lineage>
</organism>
<dbReference type="EMBL" id="JAKUCV010006825">
    <property type="protein sequence ID" value="KAJ4825720.1"/>
    <property type="molecule type" value="Genomic_DNA"/>
</dbReference>
<keyword evidence="3" id="KW-1185">Reference proteome</keyword>
<reference evidence="2" key="1">
    <citation type="submission" date="2022-02" db="EMBL/GenBank/DDBJ databases">
        <authorList>
            <person name="Henning P.M."/>
            <person name="McCubbin A.G."/>
            <person name="Shore J.S."/>
        </authorList>
    </citation>
    <scope>NUCLEOTIDE SEQUENCE</scope>
    <source>
        <strain evidence="2">F60SS</strain>
        <tissue evidence="2">Leaves</tissue>
    </source>
</reference>
<evidence type="ECO:0000313" key="2">
    <source>
        <dbReference type="EMBL" id="KAJ4825720.1"/>
    </source>
</evidence>
<comment type="caution">
    <text evidence="2">The sequence shown here is derived from an EMBL/GenBank/DDBJ whole genome shotgun (WGS) entry which is preliminary data.</text>
</comment>
<dbReference type="PANTHER" id="PTHR31286">
    <property type="entry name" value="GLYCINE-RICH CELL WALL STRUCTURAL PROTEIN 1.8-LIKE"/>
    <property type="match status" value="1"/>
</dbReference>
<dbReference type="InterPro" id="IPR025558">
    <property type="entry name" value="DUF4283"/>
</dbReference>
<evidence type="ECO:0000259" key="1">
    <source>
        <dbReference type="Pfam" id="PF14111"/>
    </source>
</evidence>
<accession>A0A9Q0J313</accession>